<feature type="compositionally biased region" description="Polar residues" evidence="1">
    <location>
        <begin position="91"/>
        <end position="103"/>
    </location>
</feature>
<feature type="compositionally biased region" description="Low complexity" evidence="1">
    <location>
        <begin position="1"/>
        <end position="17"/>
    </location>
</feature>
<dbReference type="HOGENOM" id="CLU_1392204_0_0_1"/>
<name>A0A0E0L2M3_ORYPU</name>
<sequence>MGTTADGDDTTAMNGDDVSSRSPDLELGSGGDGGRALVEFGSNNWRRQPRSATGQIRAGMKRRWWWLLEARGHVDGKSAATTPFRGRIRDSSGSTPTTGEGRCHTTTVAAATDGGLNNDSGDGWSGLPQRHTICRCWRSKLMAVVLGADGGGKECGRREHPVWSPRLASQFGLAKFGLPDGLAIRLARLLELFFGP</sequence>
<feature type="region of interest" description="Disordered" evidence="1">
    <location>
        <begin position="1"/>
        <end position="33"/>
    </location>
</feature>
<dbReference type="AlphaFoldDB" id="A0A0E0L2M3"/>
<evidence type="ECO:0000313" key="3">
    <source>
        <dbReference type="Proteomes" id="UP000026962"/>
    </source>
</evidence>
<evidence type="ECO:0000256" key="1">
    <source>
        <dbReference type="SAM" id="MobiDB-lite"/>
    </source>
</evidence>
<accession>A0A0E0L2M3</accession>
<proteinExistence type="predicted"/>
<dbReference type="EnsemblPlants" id="OPUNC05G14780.1">
    <property type="protein sequence ID" value="OPUNC05G14780.1"/>
    <property type="gene ID" value="OPUNC05G14780"/>
</dbReference>
<dbReference type="Proteomes" id="UP000026962">
    <property type="component" value="Chromosome 5"/>
</dbReference>
<reference evidence="2" key="2">
    <citation type="submission" date="2018-05" db="EMBL/GenBank/DDBJ databases">
        <title>OpunRS2 (Oryza punctata Reference Sequence Version 2).</title>
        <authorList>
            <person name="Zhang J."/>
            <person name="Kudrna D."/>
            <person name="Lee S."/>
            <person name="Talag J."/>
            <person name="Welchert J."/>
            <person name="Wing R.A."/>
        </authorList>
    </citation>
    <scope>NUCLEOTIDE SEQUENCE [LARGE SCALE GENOMIC DNA]</scope>
</reference>
<organism evidence="2">
    <name type="scientific">Oryza punctata</name>
    <name type="common">Red rice</name>
    <dbReference type="NCBI Taxonomy" id="4537"/>
    <lineage>
        <taxon>Eukaryota</taxon>
        <taxon>Viridiplantae</taxon>
        <taxon>Streptophyta</taxon>
        <taxon>Embryophyta</taxon>
        <taxon>Tracheophyta</taxon>
        <taxon>Spermatophyta</taxon>
        <taxon>Magnoliopsida</taxon>
        <taxon>Liliopsida</taxon>
        <taxon>Poales</taxon>
        <taxon>Poaceae</taxon>
        <taxon>BOP clade</taxon>
        <taxon>Oryzoideae</taxon>
        <taxon>Oryzeae</taxon>
        <taxon>Oryzinae</taxon>
        <taxon>Oryza</taxon>
    </lineage>
</organism>
<feature type="region of interest" description="Disordered" evidence="1">
    <location>
        <begin position="78"/>
        <end position="103"/>
    </location>
</feature>
<evidence type="ECO:0000313" key="2">
    <source>
        <dbReference type="EnsemblPlants" id="OPUNC05G14780.1"/>
    </source>
</evidence>
<reference evidence="2" key="1">
    <citation type="submission" date="2015-04" db="UniProtKB">
        <authorList>
            <consortium name="EnsemblPlants"/>
        </authorList>
    </citation>
    <scope>IDENTIFICATION</scope>
</reference>
<keyword evidence="3" id="KW-1185">Reference proteome</keyword>
<protein>
    <submittedName>
        <fullName evidence="2">Uncharacterized protein</fullName>
    </submittedName>
</protein>
<dbReference type="Gramene" id="OPUNC05G14780.1">
    <property type="protein sequence ID" value="OPUNC05G14780.1"/>
    <property type="gene ID" value="OPUNC05G14780"/>
</dbReference>